<accession>A0A365H619</accession>
<evidence type="ECO:0000313" key="1">
    <source>
        <dbReference type="EMBL" id="RAY14560.1"/>
    </source>
</evidence>
<reference evidence="1 2" key="1">
    <citation type="submission" date="2018-06" db="EMBL/GenBank/DDBJ databases">
        <title>Actinomadura craniellae sp. nov. isolated from marine sponge Craniella sp.</title>
        <authorList>
            <person name="Li L."/>
            <person name="Xu Q.H."/>
            <person name="Lin H.W."/>
            <person name="Lu Y.H."/>
        </authorList>
    </citation>
    <scope>NUCLEOTIDE SEQUENCE [LARGE SCALE GENOMIC DNA]</scope>
    <source>
        <strain evidence="1 2">LHW63021</strain>
    </source>
</reference>
<sequence length="148" mass="16838">MPTDSADDPWRRLSHLLVERRVHLGSEYDDRKKFCAATGLNYKLVQDIEKVRRRNFAPPTLAKIEKGYRWRPGSIRDVLAGGEPTPDGSPIDIAARPADIELQPGHTGYPRWVGDDPFLRHIWDFDDAPEAERRFAGHAVLLLRSVAE</sequence>
<gene>
    <name evidence="1" type="ORF">DPM19_12345</name>
</gene>
<dbReference type="Proteomes" id="UP000251891">
    <property type="component" value="Unassembled WGS sequence"/>
</dbReference>
<proteinExistence type="predicted"/>
<dbReference type="OrthoDB" id="3539637at2"/>
<dbReference type="RefSeq" id="WP_111866513.1">
    <property type="nucleotide sequence ID" value="NZ_QLYX01000005.1"/>
</dbReference>
<evidence type="ECO:0000313" key="2">
    <source>
        <dbReference type="Proteomes" id="UP000251891"/>
    </source>
</evidence>
<name>A0A365H619_9ACTN</name>
<comment type="caution">
    <text evidence="1">The sequence shown here is derived from an EMBL/GenBank/DDBJ whole genome shotgun (WGS) entry which is preliminary data.</text>
</comment>
<dbReference type="AlphaFoldDB" id="A0A365H619"/>
<organism evidence="1 2">
    <name type="scientific">Actinomadura craniellae</name>
    <dbReference type="NCBI Taxonomy" id="2231787"/>
    <lineage>
        <taxon>Bacteria</taxon>
        <taxon>Bacillati</taxon>
        <taxon>Actinomycetota</taxon>
        <taxon>Actinomycetes</taxon>
        <taxon>Streptosporangiales</taxon>
        <taxon>Thermomonosporaceae</taxon>
        <taxon>Actinomadura</taxon>
    </lineage>
</organism>
<dbReference type="EMBL" id="QLYX01000005">
    <property type="protein sequence ID" value="RAY14560.1"/>
    <property type="molecule type" value="Genomic_DNA"/>
</dbReference>
<keyword evidence="2" id="KW-1185">Reference proteome</keyword>
<protein>
    <submittedName>
        <fullName evidence="1">Uncharacterized protein</fullName>
    </submittedName>
</protein>